<keyword evidence="1" id="KW-0472">Membrane</keyword>
<protein>
    <submittedName>
        <fullName evidence="2">Uncharacterized protein</fullName>
    </submittedName>
</protein>
<accession>B6GCH5</accession>
<comment type="caution">
    <text evidence="2">The sequence shown here is derived from an EMBL/GenBank/DDBJ whole genome shotgun (WGS) entry which is preliminary data.</text>
</comment>
<dbReference type="HOGENOM" id="CLU_2394668_0_0_11"/>
<name>B6GCH5_9ACTN</name>
<keyword evidence="1" id="KW-1133">Transmembrane helix</keyword>
<dbReference type="AlphaFoldDB" id="B6GCH5"/>
<organism evidence="2 3">
    <name type="scientific">Collinsella stercoris DSM 13279</name>
    <dbReference type="NCBI Taxonomy" id="445975"/>
    <lineage>
        <taxon>Bacteria</taxon>
        <taxon>Bacillati</taxon>
        <taxon>Actinomycetota</taxon>
        <taxon>Coriobacteriia</taxon>
        <taxon>Coriobacteriales</taxon>
        <taxon>Coriobacteriaceae</taxon>
        <taxon>Collinsella</taxon>
    </lineage>
</organism>
<evidence type="ECO:0000313" key="3">
    <source>
        <dbReference type="Proteomes" id="UP000003560"/>
    </source>
</evidence>
<keyword evidence="3" id="KW-1185">Reference proteome</keyword>
<reference evidence="2 3" key="1">
    <citation type="submission" date="2008-10" db="EMBL/GenBank/DDBJ databases">
        <title>Draft genome sequence of Collinsella stercoris (DSM 13279).</title>
        <authorList>
            <person name="Sudarsanam P."/>
            <person name="Ley R."/>
            <person name="Guruge J."/>
            <person name="Turnbaugh P.J."/>
            <person name="Mahowald M."/>
            <person name="Liep D."/>
            <person name="Gordon J."/>
        </authorList>
    </citation>
    <scope>NUCLEOTIDE SEQUENCE [LARGE SCALE GENOMIC DNA]</scope>
    <source>
        <strain evidence="2 3">DSM 13279</strain>
    </source>
</reference>
<sequence length="93" mass="10327">MNKCHDKQVLYKRAHDTVTVIGTLAILALIIVDVQVPSAIYWTISLALPLSVTATWVLYRKHGGQAASRKSILGALLLGLCIILLTLYIKWLR</sequence>
<evidence type="ECO:0000256" key="1">
    <source>
        <dbReference type="SAM" id="Phobius"/>
    </source>
</evidence>
<proteinExistence type="predicted"/>
<feature type="transmembrane region" description="Helical" evidence="1">
    <location>
        <begin position="17"/>
        <end position="34"/>
    </location>
</feature>
<dbReference type="Proteomes" id="UP000003560">
    <property type="component" value="Unassembled WGS sequence"/>
</dbReference>
<feature type="transmembrane region" description="Helical" evidence="1">
    <location>
        <begin position="71"/>
        <end position="91"/>
    </location>
</feature>
<feature type="transmembrane region" description="Helical" evidence="1">
    <location>
        <begin position="40"/>
        <end position="59"/>
    </location>
</feature>
<keyword evidence="1" id="KW-0812">Transmembrane</keyword>
<reference evidence="2 3" key="2">
    <citation type="submission" date="2008-10" db="EMBL/GenBank/DDBJ databases">
        <authorList>
            <person name="Fulton L."/>
            <person name="Clifton S."/>
            <person name="Fulton B."/>
            <person name="Xu J."/>
            <person name="Minx P."/>
            <person name="Pepin K.H."/>
            <person name="Johnson M."/>
            <person name="Thiruvilangam P."/>
            <person name="Bhonagiri V."/>
            <person name="Nash W.E."/>
            <person name="Mardis E.R."/>
            <person name="Wilson R.K."/>
        </authorList>
    </citation>
    <scope>NUCLEOTIDE SEQUENCE [LARGE SCALE GENOMIC DNA]</scope>
    <source>
        <strain evidence="2 3">DSM 13279</strain>
    </source>
</reference>
<evidence type="ECO:0000313" key="2">
    <source>
        <dbReference type="EMBL" id="EEA90006.1"/>
    </source>
</evidence>
<dbReference type="EMBL" id="ABXJ01000105">
    <property type="protein sequence ID" value="EEA90006.1"/>
    <property type="molecule type" value="Genomic_DNA"/>
</dbReference>
<dbReference type="STRING" id="445975.COLSTE_01798"/>
<gene>
    <name evidence="2" type="ORF">COLSTE_01798</name>
</gene>